<dbReference type="InterPro" id="IPR036890">
    <property type="entry name" value="HATPase_C_sf"/>
</dbReference>
<evidence type="ECO:0000256" key="2">
    <source>
        <dbReference type="ARBA" id="ARBA00012438"/>
    </source>
</evidence>
<dbReference type="RefSeq" id="WP_272087621.1">
    <property type="nucleotide sequence ID" value="NZ_JAQNDL010000002.1"/>
</dbReference>
<dbReference type="Gene3D" id="3.30.565.10">
    <property type="entry name" value="Histidine kinase-like ATPase, C-terminal domain"/>
    <property type="match status" value="1"/>
</dbReference>
<proteinExistence type="predicted"/>
<evidence type="ECO:0000313" key="5">
    <source>
        <dbReference type="EMBL" id="MDC0719110.1"/>
    </source>
</evidence>
<comment type="caution">
    <text evidence="5">The sequence shown here is derived from an EMBL/GenBank/DDBJ whole genome shotgun (WGS) entry which is preliminary data.</text>
</comment>
<dbReference type="Proteomes" id="UP001221686">
    <property type="component" value="Unassembled WGS sequence"/>
</dbReference>
<evidence type="ECO:0000313" key="6">
    <source>
        <dbReference type="Proteomes" id="UP001221686"/>
    </source>
</evidence>
<feature type="domain" description="Histidine kinase" evidence="4">
    <location>
        <begin position="146"/>
        <end position="355"/>
    </location>
</feature>
<dbReference type="PANTHER" id="PTHR43547:SF2">
    <property type="entry name" value="HYBRID SIGNAL TRANSDUCTION HISTIDINE KINASE C"/>
    <property type="match status" value="1"/>
</dbReference>
<dbReference type="SUPFAM" id="SSF55874">
    <property type="entry name" value="ATPase domain of HSP90 chaperone/DNA topoisomerase II/histidine kinase"/>
    <property type="match status" value="1"/>
</dbReference>
<organism evidence="5 6">
    <name type="scientific">Nannocystis bainbridge</name>
    <dbReference type="NCBI Taxonomy" id="2995303"/>
    <lineage>
        <taxon>Bacteria</taxon>
        <taxon>Pseudomonadati</taxon>
        <taxon>Myxococcota</taxon>
        <taxon>Polyangia</taxon>
        <taxon>Nannocystales</taxon>
        <taxon>Nannocystaceae</taxon>
        <taxon>Nannocystis</taxon>
    </lineage>
</organism>
<dbReference type="PRINTS" id="PR00344">
    <property type="entry name" value="BCTRLSENSOR"/>
</dbReference>
<keyword evidence="3" id="KW-0597">Phosphoprotein</keyword>
<dbReference type="SMART" id="SM00387">
    <property type="entry name" value="HATPase_c"/>
    <property type="match status" value="1"/>
</dbReference>
<evidence type="ECO:0000256" key="3">
    <source>
        <dbReference type="ARBA" id="ARBA00022553"/>
    </source>
</evidence>
<protein>
    <recommendedName>
        <fullName evidence="2">histidine kinase</fullName>
        <ecNumber evidence="2">2.7.13.3</ecNumber>
    </recommendedName>
</protein>
<dbReference type="Pfam" id="PF02518">
    <property type="entry name" value="HATPase_c"/>
    <property type="match status" value="1"/>
</dbReference>
<dbReference type="GO" id="GO:0016301">
    <property type="term" value="F:kinase activity"/>
    <property type="evidence" value="ECO:0007669"/>
    <property type="project" value="UniProtKB-KW"/>
</dbReference>
<dbReference type="InterPro" id="IPR004358">
    <property type="entry name" value="Sig_transdc_His_kin-like_C"/>
</dbReference>
<evidence type="ECO:0000259" key="4">
    <source>
        <dbReference type="PROSITE" id="PS50109"/>
    </source>
</evidence>
<dbReference type="PANTHER" id="PTHR43547">
    <property type="entry name" value="TWO-COMPONENT HISTIDINE KINASE"/>
    <property type="match status" value="1"/>
</dbReference>
<reference evidence="5 6" key="1">
    <citation type="submission" date="2022-11" db="EMBL/GenBank/DDBJ databases">
        <title>Minimal conservation of predation-associated metabolite biosynthetic gene clusters underscores biosynthetic potential of Myxococcota including descriptions for ten novel species: Archangium lansinium sp. nov., Myxococcus landrumus sp. nov., Nannocystis bai.</title>
        <authorList>
            <person name="Ahearne A."/>
            <person name="Stevens C."/>
            <person name="Dowd S."/>
        </authorList>
    </citation>
    <scope>NUCLEOTIDE SEQUENCE [LARGE SCALE GENOMIC DNA]</scope>
    <source>
        <strain evidence="5 6">BB15-2</strain>
    </source>
</reference>
<keyword evidence="5" id="KW-0808">Transferase</keyword>
<keyword evidence="6" id="KW-1185">Reference proteome</keyword>
<accession>A0ABT5DZQ5</accession>
<dbReference type="PROSITE" id="PS50109">
    <property type="entry name" value="HIS_KIN"/>
    <property type="match status" value="1"/>
</dbReference>
<keyword evidence="5" id="KW-0418">Kinase</keyword>
<gene>
    <name evidence="5" type="ORF">POL25_19550</name>
</gene>
<sequence>MLHEFIVTHREEILERSCLKIAARSVPIPTMAEMGNGLPFFLDQLVTILRTEKGERAAGHHDVIASAAVHGRELLQMGLTVGQVVHDYGSICQSVTELADERGVAITAEEFQTFNRCLDDAIAQAVTEYEHQRDSTSGPSVEHLGFLAHEMRNLLTTAMLTFEALMHGRVGIQGSTGTLLGRSLRRMRNLIDRTLAEVRLGAGIGTTERVRVAELIEEIEVVATIEAKEHDIKLSVDPGACDVVVEADHQILASVVANLVQNAFKFTRPHGHITVCARATDERVLIDVQDECGGLPPGAVEDMFRPFEKRSANKAGLGLGLAISLKGVQACGGAIHVRDVPGTGCVFTVDLPRAPA</sequence>
<dbReference type="EMBL" id="JAQNDL010000002">
    <property type="protein sequence ID" value="MDC0719110.1"/>
    <property type="molecule type" value="Genomic_DNA"/>
</dbReference>
<dbReference type="EC" id="2.7.13.3" evidence="2"/>
<evidence type="ECO:0000256" key="1">
    <source>
        <dbReference type="ARBA" id="ARBA00000085"/>
    </source>
</evidence>
<comment type="catalytic activity">
    <reaction evidence="1">
        <text>ATP + protein L-histidine = ADP + protein N-phospho-L-histidine.</text>
        <dbReference type="EC" id="2.7.13.3"/>
    </reaction>
</comment>
<dbReference type="InterPro" id="IPR005467">
    <property type="entry name" value="His_kinase_dom"/>
</dbReference>
<name>A0ABT5DZQ5_9BACT</name>
<dbReference type="InterPro" id="IPR003594">
    <property type="entry name" value="HATPase_dom"/>
</dbReference>